<evidence type="ECO:0000256" key="1">
    <source>
        <dbReference type="SAM" id="SignalP"/>
    </source>
</evidence>
<dbReference type="GO" id="GO:0007160">
    <property type="term" value="P:cell-matrix adhesion"/>
    <property type="evidence" value="ECO:0007669"/>
    <property type="project" value="TreeGrafter"/>
</dbReference>
<gene>
    <name evidence="2" type="ORF">PoB_000696700</name>
</gene>
<accession>A0AAV3YC36</accession>
<dbReference type="EMBL" id="BLXT01000825">
    <property type="protein sequence ID" value="GFN80461.1"/>
    <property type="molecule type" value="Genomic_DNA"/>
</dbReference>
<dbReference type="GO" id="GO:0098609">
    <property type="term" value="P:cell-cell adhesion"/>
    <property type="evidence" value="ECO:0007669"/>
    <property type="project" value="TreeGrafter"/>
</dbReference>
<dbReference type="GO" id="GO:0033627">
    <property type="term" value="P:cell adhesion mediated by integrin"/>
    <property type="evidence" value="ECO:0007669"/>
    <property type="project" value="TreeGrafter"/>
</dbReference>
<dbReference type="PANTHER" id="PTHR23220">
    <property type="entry name" value="INTEGRIN ALPHA"/>
    <property type="match status" value="1"/>
</dbReference>
<sequence length="287" mass="32102">MPPPTMHLNSLARLVTCLVLPITLLVTLGRVDTFNVETSNARLLTVPSGSASQFGVSLNFLPETSKEKNPDQIVLLVGAPNQKETVNIDNVEESALGVVYLCKDVLSPQYDCSSFRLDDKKRIEKATLNEHFGSAVAILENGDYVICSPQWLDTEKEIYNYTFIPGRCSVKFSDQKSADKSMEIQPYYHKAFTWKRYFIELEGRTIYRHGTSNYGVSVDAKKGNLFVAGVPGVLEGKGTVDVRDLSSGRSYALRVEAIIDEQSIYGYLGFEPTYIWFQIRRLTTSAN</sequence>
<dbReference type="GO" id="GO:0007229">
    <property type="term" value="P:integrin-mediated signaling pathway"/>
    <property type="evidence" value="ECO:0007669"/>
    <property type="project" value="TreeGrafter"/>
</dbReference>
<keyword evidence="1" id="KW-0732">Signal</keyword>
<dbReference type="AlphaFoldDB" id="A0AAV3YC36"/>
<evidence type="ECO:0000313" key="2">
    <source>
        <dbReference type="EMBL" id="GFN80461.1"/>
    </source>
</evidence>
<evidence type="ECO:0000313" key="3">
    <source>
        <dbReference type="Proteomes" id="UP000735302"/>
    </source>
</evidence>
<dbReference type="Proteomes" id="UP000735302">
    <property type="component" value="Unassembled WGS sequence"/>
</dbReference>
<comment type="caution">
    <text evidence="2">The sequence shown here is derived from an EMBL/GenBank/DDBJ whole genome shotgun (WGS) entry which is preliminary data.</text>
</comment>
<organism evidence="2 3">
    <name type="scientific">Plakobranchus ocellatus</name>
    <dbReference type="NCBI Taxonomy" id="259542"/>
    <lineage>
        <taxon>Eukaryota</taxon>
        <taxon>Metazoa</taxon>
        <taxon>Spiralia</taxon>
        <taxon>Lophotrochozoa</taxon>
        <taxon>Mollusca</taxon>
        <taxon>Gastropoda</taxon>
        <taxon>Heterobranchia</taxon>
        <taxon>Euthyneura</taxon>
        <taxon>Panpulmonata</taxon>
        <taxon>Sacoglossa</taxon>
        <taxon>Placobranchoidea</taxon>
        <taxon>Plakobranchidae</taxon>
        <taxon>Plakobranchus</taxon>
    </lineage>
</organism>
<name>A0AAV3YC36_9GAST</name>
<dbReference type="Gene3D" id="2.130.10.130">
    <property type="entry name" value="Integrin alpha, N-terminal"/>
    <property type="match status" value="1"/>
</dbReference>
<protein>
    <submittedName>
        <fullName evidence="2">Uncharacterized protein</fullName>
    </submittedName>
</protein>
<dbReference type="GO" id="GO:0008305">
    <property type="term" value="C:integrin complex"/>
    <property type="evidence" value="ECO:0007669"/>
    <property type="project" value="TreeGrafter"/>
</dbReference>
<dbReference type="GO" id="GO:0005178">
    <property type="term" value="F:integrin binding"/>
    <property type="evidence" value="ECO:0007669"/>
    <property type="project" value="TreeGrafter"/>
</dbReference>
<dbReference type="GO" id="GO:0009897">
    <property type="term" value="C:external side of plasma membrane"/>
    <property type="evidence" value="ECO:0007669"/>
    <property type="project" value="TreeGrafter"/>
</dbReference>
<proteinExistence type="predicted"/>
<reference evidence="2 3" key="1">
    <citation type="journal article" date="2021" name="Elife">
        <title>Chloroplast acquisition without the gene transfer in kleptoplastic sea slugs, Plakobranchus ocellatus.</title>
        <authorList>
            <person name="Maeda T."/>
            <person name="Takahashi S."/>
            <person name="Yoshida T."/>
            <person name="Shimamura S."/>
            <person name="Takaki Y."/>
            <person name="Nagai Y."/>
            <person name="Toyoda A."/>
            <person name="Suzuki Y."/>
            <person name="Arimoto A."/>
            <person name="Ishii H."/>
            <person name="Satoh N."/>
            <person name="Nishiyama T."/>
            <person name="Hasebe M."/>
            <person name="Maruyama T."/>
            <person name="Minagawa J."/>
            <person name="Obokata J."/>
            <person name="Shigenobu S."/>
        </authorList>
    </citation>
    <scope>NUCLEOTIDE SEQUENCE [LARGE SCALE GENOMIC DNA]</scope>
</reference>
<keyword evidence="3" id="KW-1185">Reference proteome</keyword>
<feature type="chain" id="PRO_5043517401" evidence="1">
    <location>
        <begin position="34"/>
        <end position="287"/>
    </location>
</feature>
<feature type="signal peptide" evidence="1">
    <location>
        <begin position="1"/>
        <end position="33"/>
    </location>
</feature>
<dbReference type="PANTHER" id="PTHR23220:SF83">
    <property type="entry name" value="INTEGRIN ALPHA-PS3-RELATED"/>
    <property type="match status" value="1"/>
</dbReference>
<dbReference type="InterPro" id="IPR028994">
    <property type="entry name" value="Integrin_alpha_N"/>
</dbReference>